<dbReference type="InterPro" id="IPR000850">
    <property type="entry name" value="Adenylat/UMP-CMP_kin"/>
</dbReference>
<dbReference type="Gene3D" id="3.40.50.300">
    <property type="entry name" value="P-loop containing nucleotide triphosphate hydrolases"/>
    <property type="match status" value="3"/>
</dbReference>
<keyword evidence="5" id="KW-1185">Reference proteome</keyword>
<reference evidence="6" key="1">
    <citation type="submission" date="2025-08" db="UniProtKB">
        <authorList>
            <consortium name="RefSeq"/>
        </authorList>
    </citation>
    <scope>IDENTIFICATION</scope>
</reference>
<feature type="region of interest" description="Disordered" evidence="4">
    <location>
        <begin position="637"/>
        <end position="662"/>
    </location>
</feature>
<accession>A0A3Q0IHJ1</accession>
<dbReference type="GeneID" id="103524545"/>
<feature type="compositionally biased region" description="Acidic residues" evidence="4">
    <location>
        <begin position="642"/>
        <end position="662"/>
    </location>
</feature>
<feature type="region of interest" description="Disordered" evidence="4">
    <location>
        <begin position="485"/>
        <end position="527"/>
    </location>
</feature>
<feature type="compositionally biased region" description="Acidic residues" evidence="4">
    <location>
        <begin position="493"/>
        <end position="511"/>
    </location>
</feature>
<feature type="region of interest" description="Disordered" evidence="4">
    <location>
        <begin position="1067"/>
        <end position="1092"/>
    </location>
</feature>
<dbReference type="GO" id="GO:0006139">
    <property type="term" value="P:nucleobase-containing compound metabolic process"/>
    <property type="evidence" value="ECO:0007669"/>
    <property type="project" value="InterPro"/>
</dbReference>
<evidence type="ECO:0000256" key="2">
    <source>
        <dbReference type="ARBA" id="ARBA00022741"/>
    </source>
</evidence>
<dbReference type="GO" id="GO:0019205">
    <property type="term" value="F:nucleobase-containing compound kinase activity"/>
    <property type="evidence" value="ECO:0007669"/>
    <property type="project" value="InterPro"/>
</dbReference>
<feature type="region of interest" description="Disordered" evidence="4">
    <location>
        <begin position="203"/>
        <end position="222"/>
    </location>
</feature>
<dbReference type="GO" id="GO:0005524">
    <property type="term" value="F:ATP binding"/>
    <property type="evidence" value="ECO:0007669"/>
    <property type="project" value="InterPro"/>
</dbReference>
<feature type="compositionally biased region" description="Basic and acidic residues" evidence="4">
    <location>
        <begin position="1071"/>
        <end position="1090"/>
    </location>
</feature>
<dbReference type="STRING" id="121845.A0A3Q0IHJ1"/>
<evidence type="ECO:0000256" key="1">
    <source>
        <dbReference type="ARBA" id="ARBA00022679"/>
    </source>
</evidence>
<keyword evidence="2" id="KW-0547">Nucleotide-binding</keyword>
<feature type="compositionally biased region" description="Basic and acidic residues" evidence="4">
    <location>
        <begin position="212"/>
        <end position="222"/>
    </location>
</feature>
<keyword evidence="3" id="KW-0418">Kinase</keyword>
<feature type="compositionally biased region" description="Basic and acidic residues" evidence="4">
    <location>
        <begin position="512"/>
        <end position="527"/>
    </location>
</feature>
<protein>
    <submittedName>
        <fullName evidence="6">Adenylate kinase 9-like</fullName>
    </submittedName>
</protein>
<name>A0A3Q0IHJ1_DIACI</name>
<keyword evidence="1" id="KW-0808">Transferase</keyword>
<dbReference type="RefSeq" id="XP_026675661.1">
    <property type="nucleotide sequence ID" value="XM_026819860.1"/>
</dbReference>
<evidence type="ECO:0000256" key="3">
    <source>
        <dbReference type="ARBA" id="ARBA00022777"/>
    </source>
</evidence>
<evidence type="ECO:0000256" key="4">
    <source>
        <dbReference type="SAM" id="MobiDB-lite"/>
    </source>
</evidence>
<evidence type="ECO:0000313" key="6">
    <source>
        <dbReference type="RefSeq" id="XP_026675661.1"/>
    </source>
</evidence>
<dbReference type="PANTHER" id="PTHR23359">
    <property type="entry name" value="NUCLEOTIDE KINASE"/>
    <property type="match status" value="1"/>
</dbReference>
<sequence length="2296" mass="266756">MDETILLDLGDIESLHSLGSEKSEQGPRLRPETEEDRLARTLLREEKKFHHDEPVPFRQFPSLLYAQTEDGTTFDHLKQLTQTKPRTPLRANSQISKLVEDLGSLLTHKLSENENEPIPLSTVDSVHWDKFLLDIISDNLHLSEISDALSQQLQNAILDHLDSNIPSEEGSDLTDLCSSLRSLIHEALSENVSDVPISLSIPVESESQESSSETKPKADSSKDSEFIFHQKIRNLNAHFDLAFIQKELEYLCKPDSVENKLMHRPFESKRNDKFKDEYNLEYADMTFLEKSPKNFIIFNKPGIDCSKLVQKLHDDYGLVVLDPKTVLVKELSNETQELSNELKKGKCISPTVLFKLIMQEIKSSSEVKNNGYILSGIPIFQIGNKELKEDTDVISPVDCIVQVDHIGNKELKEDTDVISPDEQLDQIFTLQNKPNIIVYLFCPDPCLIRLRSLTNTDSNTGYEHNLGISRIVKIYEILQAEPPKEANVNEDAKLEEEEEEEEGEEIEEQDTQGEKEKHYSQETHDINPKYPNLPDEYVLNFILEDFEDASQHLNSTFKSVKAQNLITNVGLKTIKYYHDIILPLINEYVLSHDPQYYIKLDARFPTRQNFTILQKWLNKICVRKPCMAYPLNPNALNKEEQTAEETEESEEEEDLGEEDSREEEMFKKVCAINNIRSFKWKLSEFGTKCPVSLFYGTPANGKSNFAATYLDKVYFLESKICLEQFILHPKVFIKEPNPKPIFKFMICGFVGTNITDIARNMCTKFHLKYVDFNKLLKKFVDIKRNRTLERFKMYAKNRANESKVLEIIKKNMMEQKILDWKNKVFALINSKFSLSATMSLEEEEQQEEGEEPIFSDHRNHGPTQSMLNILNNSELCKRIRENYTLLDEYVPDNFEEIVERECEQSLDELVERSFSYEFDPRLSLEDIKDAIVRIDNIDQDQKYLYEQNFVNDELPPYRGWVLVGLPIETNLWTVLKDNGVLSNEIVFLYNSNEAPDDENFQKHEESNTQLSNINIKTIDDNSVIHKRKKNLGPNRKELSSIQEKYFNFVGQRDELSILQAPSAFSFEEQTQEQHGENELENEEPVKEKPPKRITFKSHVEIIPVSDNSDQYETNDRILLNWTDVKSTVLPNNSDVITEVDVVQSTDIISQIESHLISKYSYPVVDRSMSQKEDEETKDSNDDSDESIDQQWFIFNDLGDTVFYCPVALKEHKQLTKGNSKHVVQYKNKMYHFKSEKNKEKFKLNPNLYVNFIEPLNQKAFGPLKVCALTTICGSGEFFCKKLASLLDLPLINFNFVFERDIVPPGILPIGVLYEDPTTKFDLAFKDKAILGDYFVFERDIVPPGILPIGVLYEDPTTKFDLAFKDKAILGDLQMLREYFNSCEPLLEKEQQSILVDRYWTFQHPCTDGFLYYRFPHTLTDFKYLVSNMFLPDVFIELKIPEDEINERVLDRVKQNWTAHKGAIKMEIILHDQDIKLKYDEARKRVFHYLLGIVWSREIALKDGKPMDSSSHDILERIEAEIEFARGNDRLLEELMEKYTAHGMENFELAEVDANSLFDTVEDIYDIEPNFSQIKKVTNPLQHSSSIKDIAIRYGLEPEEIDLNVVKQVHKIVCQIVPKPIYKMKSLNQKVNIPDEDIMSTHETELLEISKIKRVAKKLDIPWISSIPSEHDVAKCEFHLKERLRMKDPHVLERLYEVDRKTAEKLLEIGYFYLSKYGRLCPVELHDTKNTIQPYEKRLKRNEIYTLIHRKYIYFIHGESNRNKFKKNVLEYVKFNSTVDAFSCPVKIAIVGAVKSGKSTLAKTLAEYYDLEVITIGAAVRYVKKNLSWTLLADHIEICLTKGCSIPDILVARCIEVLVHVGKAPVMGYVLDGVIANENLILELTKLNIIPHLVIELNVQKEHIFSHLKESSIPERMPLKYSSQFINFKLNTSRFPSKLETIVEKVREYWDNVLTVETITIKLNIDIIVTEINKIFTAINGNYAKMKNLINAPATLKHMCITPYEYDSRLHCLIQNSCVGCMVEKRQFVSKALDRANSVQYKNHFFWLCPQHYLPFLNDPDQFFCNLDPNIFLERPRKIALKQNKYKEMLMNIAENKGYCNVCFWNSFPNRIAKLNKGLQEFAVIYRKKIFLFCCECCMQQFCLRPEYYYDKEINCTLSLLPVEQRKPIPPRELPLVGYIYENLAEVVQEALLNVGHLRPKYPFMSPHLSAALYLGYYLSSKIQHKHTCITNTFTEQFQQFLARMDIMLHLVQTLPWDYNPFLIGLWLRGDKEDRDFRRTLKTKTGKLIEAIETLPT</sequence>
<dbReference type="SUPFAM" id="SSF52540">
    <property type="entry name" value="P-loop containing nucleoside triphosphate hydrolases"/>
    <property type="match status" value="1"/>
</dbReference>
<dbReference type="PaxDb" id="121845-A0A3Q0IHJ1"/>
<organism evidence="5 6">
    <name type="scientific">Diaphorina citri</name>
    <name type="common">Asian citrus psyllid</name>
    <dbReference type="NCBI Taxonomy" id="121845"/>
    <lineage>
        <taxon>Eukaryota</taxon>
        <taxon>Metazoa</taxon>
        <taxon>Ecdysozoa</taxon>
        <taxon>Arthropoda</taxon>
        <taxon>Hexapoda</taxon>
        <taxon>Insecta</taxon>
        <taxon>Pterygota</taxon>
        <taxon>Neoptera</taxon>
        <taxon>Paraneoptera</taxon>
        <taxon>Hemiptera</taxon>
        <taxon>Sternorrhyncha</taxon>
        <taxon>Psylloidea</taxon>
        <taxon>Psyllidae</taxon>
        <taxon>Diaphorininae</taxon>
        <taxon>Diaphorina</taxon>
    </lineage>
</organism>
<dbReference type="Proteomes" id="UP000079169">
    <property type="component" value="Unplaced"/>
</dbReference>
<gene>
    <name evidence="6" type="primary">LOC103524545</name>
</gene>
<evidence type="ECO:0000313" key="5">
    <source>
        <dbReference type="Proteomes" id="UP000079169"/>
    </source>
</evidence>
<dbReference type="KEGG" id="dci:103524545"/>
<dbReference type="InterPro" id="IPR027417">
    <property type="entry name" value="P-loop_NTPase"/>
</dbReference>
<proteinExistence type="predicted"/>